<organism evidence="2 3">
    <name type="scientific">Prevotella veroralis F0319</name>
    <dbReference type="NCBI Taxonomy" id="649761"/>
    <lineage>
        <taxon>Bacteria</taxon>
        <taxon>Pseudomonadati</taxon>
        <taxon>Bacteroidota</taxon>
        <taxon>Bacteroidia</taxon>
        <taxon>Bacteroidales</taxon>
        <taxon>Prevotellaceae</taxon>
        <taxon>Prevotella</taxon>
    </lineage>
</organism>
<sequence>MSITPKFTMKHAGAAVLVYADYINFAIQGKVANTPFVSKWSNRLSYKVEVANPAEKCTLLAESPASSVPETMVYDVATNIYSYPTTGQFSKPSAMYLGEVPVVGATPGAIGGYGGSILLEDYWLPTTDCSKLKLTITSGEISGVSLVGKTITVSEHKLVEANKQYIVSVRLYFTDIYIYHDGSTGPLSKNPGKIPVAVLVSLPESGGSVGIALHDAKVGEMIRYSGILLVRSKQPVLILIILICLALKMNLIQLYHLMLQVQQYRLHKIILLLYLV</sequence>
<evidence type="ECO:0000313" key="2">
    <source>
        <dbReference type="EMBL" id="EEX18535.1"/>
    </source>
</evidence>
<evidence type="ECO:0000313" key="3">
    <source>
        <dbReference type="Proteomes" id="UP000003327"/>
    </source>
</evidence>
<name>C9MPN5_9BACT</name>
<keyword evidence="1" id="KW-0812">Transmembrane</keyword>
<protein>
    <submittedName>
        <fullName evidence="2">Uncharacterized protein</fullName>
    </submittedName>
</protein>
<evidence type="ECO:0000256" key="1">
    <source>
        <dbReference type="SAM" id="Phobius"/>
    </source>
</evidence>
<dbReference type="EMBL" id="ACVA01000035">
    <property type="protein sequence ID" value="EEX18535.1"/>
    <property type="molecule type" value="Genomic_DNA"/>
</dbReference>
<reference evidence="2 3" key="1">
    <citation type="submission" date="2009-09" db="EMBL/GenBank/DDBJ databases">
        <authorList>
            <person name="Weinstock G."/>
            <person name="Sodergren E."/>
            <person name="Clifton S."/>
            <person name="Fulton L."/>
            <person name="Fulton B."/>
            <person name="Courtney L."/>
            <person name="Fronick C."/>
            <person name="Harrison M."/>
            <person name="Strong C."/>
            <person name="Farmer C."/>
            <person name="Delahaunty K."/>
            <person name="Markovic C."/>
            <person name="Hall O."/>
            <person name="Minx P."/>
            <person name="Tomlinson C."/>
            <person name="Mitreva M."/>
            <person name="Nelson J."/>
            <person name="Hou S."/>
            <person name="Wollam A."/>
            <person name="Pepin K.H."/>
            <person name="Johnson M."/>
            <person name="Bhonagiri V."/>
            <person name="Nash W.E."/>
            <person name="Warren W."/>
            <person name="Chinwalla A."/>
            <person name="Mardis E.R."/>
            <person name="Wilson R.K."/>
        </authorList>
    </citation>
    <scope>NUCLEOTIDE SEQUENCE [LARGE SCALE GENOMIC DNA]</scope>
    <source>
        <strain evidence="2 3">F0319</strain>
    </source>
</reference>
<feature type="transmembrane region" description="Helical" evidence="1">
    <location>
        <begin position="236"/>
        <end position="258"/>
    </location>
</feature>
<comment type="caution">
    <text evidence="2">The sequence shown here is derived from an EMBL/GenBank/DDBJ whole genome shotgun (WGS) entry which is preliminary data.</text>
</comment>
<dbReference type="Proteomes" id="UP000003327">
    <property type="component" value="Unassembled WGS sequence"/>
</dbReference>
<dbReference type="STRING" id="649761.HMPREF0973_01576"/>
<keyword evidence="3" id="KW-1185">Reference proteome</keyword>
<proteinExistence type="predicted"/>
<keyword evidence="1" id="KW-1133">Transmembrane helix</keyword>
<keyword evidence="1" id="KW-0472">Membrane</keyword>
<gene>
    <name evidence="2" type="ORF">HMPREF0973_01576</name>
</gene>
<dbReference type="AlphaFoldDB" id="C9MPN5"/>
<accession>C9MPN5</accession>
<dbReference type="HOGENOM" id="CLU_1007822_0_0_10"/>